<name>A0ABD1SYP4_9LAMI</name>
<feature type="domain" description="BHLH" evidence="6">
    <location>
        <begin position="147"/>
        <end position="196"/>
    </location>
</feature>
<dbReference type="PANTHER" id="PTHR31945">
    <property type="entry name" value="TRANSCRIPTION FACTOR SCREAM2-RELATED"/>
    <property type="match status" value="1"/>
</dbReference>
<dbReference type="EMBL" id="JBFOLK010000006">
    <property type="protein sequence ID" value="KAL2505543.1"/>
    <property type="molecule type" value="Genomic_DNA"/>
</dbReference>
<dbReference type="InterPro" id="IPR051358">
    <property type="entry name" value="TF_AMS/ICE1/BHLH6-like"/>
</dbReference>
<reference evidence="8" key="1">
    <citation type="submission" date="2024-07" db="EMBL/GenBank/DDBJ databases">
        <title>Two chromosome-level genome assemblies of Korean endemic species Abeliophyllum distichum and Forsythia ovata (Oleaceae).</title>
        <authorList>
            <person name="Jang H."/>
        </authorList>
    </citation>
    <scope>NUCLEOTIDE SEQUENCE [LARGE SCALE GENOMIC DNA]</scope>
</reference>
<feature type="coiled-coil region" evidence="5">
    <location>
        <begin position="186"/>
        <end position="213"/>
    </location>
</feature>
<comment type="subcellular location">
    <subcellularLocation>
        <location evidence="1">Nucleus</location>
    </subcellularLocation>
</comment>
<dbReference type="AlphaFoldDB" id="A0ABD1SYP4"/>
<accession>A0ABD1SYP4</accession>
<evidence type="ECO:0000313" key="8">
    <source>
        <dbReference type="Proteomes" id="UP001604336"/>
    </source>
</evidence>
<gene>
    <name evidence="7" type="ORF">Adt_21164</name>
</gene>
<dbReference type="Gene3D" id="4.10.280.10">
    <property type="entry name" value="Helix-loop-helix DNA-binding domain"/>
    <property type="match status" value="1"/>
</dbReference>
<dbReference type="SMART" id="SM00353">
    <property type="entry name" value="HLH"/>
    <property type="match status" value="1"/>
</dbReference>
<keyword evidence="8" id="KW-1185">Reference proteome</keyword>
<evidence type="ECO:0000256" key="2">
    <source>
        <dbReference type="ARBA" id="ARBA00023015"/>
    </source>
</evidence>
<keyword evidence="2" id="KW-0805">Transcription regulation</keyword>
<evidence type="ECO:0000256" key="5">
    <source>
        <dbReference type="SAM" id="Coils"/>
    </source>
</evidence>
<evidence type="ECO:0000256" key="3">
    <source>
        <dbReference type="ARBA" id="ARBA00023163"/>
    </source>
</evidence>
<organism evidence="7 8">
    <name type="scientific">Abeliophyllum distichum</name>
    <dbReference type="NCBI Taxonomy" id="126358"/>
    <lineage>
        <taxon>Eukaryota</taxon>
        <taxon>Viridiplantae</taxon>
        <taxon>Streptophyta</taxon>
        <taxon>Embryophyta</taxon>
        <taxon>Tracheophyta</taxon>
        <taxon>Spermatophyta</taxon>
        <taxon>Magnoliopsida</taxon>
        <taxon>eudicotyledons</taxon>
        <taxon>Gunneridae</taxon>
        <taxon>Pentapetalae</taxon>
        <taxon>asterids</taxon>
        <taxon>lamiids</taxon>
        <taxon>Lamiales</taxon>
        <taxon>Oleaceae</taxon>
        <taxon>Forsythieae</taxon>
        <taxon>Abeliophyllum</taxon>
    </lineage>
</organism>
<evidence type="ECO:0000259" key="6">
    <source>
        <dbReference type="PROSITE" id="PS50888"/>
    </source>
</evidence>
<sequence>MELYSEQYGFFEELLGLRGEPAAVGMNQELWTSNDWMSFDTCINPSFQDYSLPIDQSLSCSVFNEIYSPFGDDLSTPHEFPPQQQDYTNNYSQQEVLFGNDNVLFQNLDTCKVEPFQAADQVPTTFNIGTVFCPERKNNKKLKKLNGQPSKNLMAERRRRKRLNDRLSMLRSVVPKISKMDRTSILGDTIDYMKELLERINNLQEEIDLGSNQLTIFEDAKPNEILVRNSPKFDVERRNGADTRIDICCTGKPGLLLSTLSTLEANGLHIQHCVISCFNEFAMQASCLEEGQSAILSSEDVKQALFRNAGYGGRSQTSRGDISSLLHVHSQKLPPHDKGPLRGKTGISTCPKYRCPHPQQITSVM</sequence>
<evidence type="ECO:0000256" key="1">
    <source>
        <dbReference type="ARBA" id="ARBA00004123"/>
    </source>
</evidence>
<dbReference type="SUPFAM" id="SSF47459">
    <property type="entry name" value="HLH, helix-loop-helix DNA-binding domain"/>
    <property type="match status" value="1"/>
</dbReference>
<evidence type="ECO:0000256" key="4">
    <source>
        <dbReference type="ARBA" id="ARBA00023242"/>
    </source>
</evidence>
<dbReference type="Pfam" id="PF22754">
    <property type="entry name" value="bHLH-TF_ACT-like_plant"/>
    <property type="match status" value="1"/>
</dbReference>
<proteinExistence type="predicted"/>
<keyword evidence="5" id="KW-0175">Coiled coil</keyword>
<dbReference type="Proteomes" id="UP001604336">
    <property type="component" value="Unassembled WGS sequence"/>
</dbReference>
<dbReference type="InterPro" id="IPR011598">
    <property type="entry name" value="bHLH_dom"/>
</dbReference>
<keyword evidence="3" id="KW-0804">Transcription</keyword>
<protein>
    <submittedName>
        <fullName evidence="7">Transcription factor bHLH</fullName>
    </submittedName>
</protein>
<evidence type="ECO:0000313" key="7">
    <source>
        <dbReference type="EMBL" id="KAL2505543.1"/>
    </source>
</evidence>
<dbReference type="PANTHER" id="PTHR31945:SF15">
    <property type="entry name" value="TRANSCRIPTION FACTOR BHLH61-RELATED"/>
    <property type="match status" value="1"/>
</dbReference>
<keyword evidence="4" id="KW-0539">Nucleus</keyword>
<dbReference type="GO" id="GO:0005634">
    <property type="term" value="C:nucleus"/>
    <property type="evidence" value="ECO:0007669"/>
    <property type="project" value="UniProtKB-SubCell"/>
</dbReference>
<dbReference type="InterPro" id="IPR036638">
    <property type="entry name" value="HLH_DNA-bd_sf"/>
</dbReference>
<dbReference type="Pfam" id="PF00010">
    <property type="entry name" value="HLH"/>
    <property type="match status" value="1"/>
</dbReference>
<dbReference type="PROSITE" id="PS50888">
    <property type="entry name" value="BHLH"/>
    <property type="match status" value="1"/>
</dbReference>
<dbReference type="CDD" id="cd11443">
    <property type="entry name" value="bHLH_AtAMS_like"/>
    <property type="match status" value="1"/>
</dbReference>
<comment type="caution">
    <text evidence="7">The sequence shown here is derived from an EMBL/GenBank/DDBJ whole genome shotgun (WGS) entry which is preliminary data.</text>
</comment>
<dbReference type="InterPro" id="IPR054502">
    <property type="entry name" value="bHLH-TF_ACT-like_plant"/>
</dbReference>